<keyword evidence="2" id="KW-0808">Transferase</keyword>
<keyword evidence="4" id="KW-0862">Zinc</keyword>
<evidence type="ECO:0000256" key="3">
    <source>
        <dbReference type="ARBA" id="ARBA00022723"/>
    </source>
</evidence>
<organism evidence="5">
    <name type="scientific">uncultured Rubrobacteraceae bacterium</name>
    <dbReference type="NCBI Taxonomy" id="349277"/>
    <lineage>
        <taxon>Bacteria</taxon>
        <taxon>Bacillati</taxon>
        <taxon>Actinomycetota</taxon>
        <taxon>Rubrobacteria</taxon>
        <taxon>Rubrobacterales</taxon>
        <taxon>Rubrobacteraceae</taxon>
        <taxon>environmental samples</taxon>
    </lineage>
</organism>
<keyword evidence="3" id="KW-0479">Metal-binding</keyword>
<name>A0A6J4QTX6_9ACTN</name>
<gene>
    <name evidence="5" type="ORF">AVDCRST_MAG80-2375</name>
</gene>
<dbReference type="EMBL" id="CADCVC010000211">
    <property type="protein sequence ID" value="CAA9451946.1"/>
    <property type="molecule type" value="Genomic_DNA"/>
</dbReference>
<sequence>MEEKVIISAAITGGMTVPGQSPAIPVTPAEIIESAVEAYEAGAAIVHIHVREPETGKPSSSLDLFREVVTGIKERCDVIVQPTTGGGAGMSLEERAAVLPELRPEMATFNTGSFNFGLFPIAEHGGGYEEWEVEYLEGTRDYVFRNTFADMERICEMVREAETKPELEAYDVGHLYNIKYLLGKDLLDTPIHIQFVLGVMGANAALIGQFMHMHRTASDLFGDDFTFSAAGVGYPAEFHLAAMCLMLGGHVRVGLEDNLRVSRDARAQSNADLVEKAVALASVFDRGPATPDETREMFGLKGRTAVAF</sequence>
<reference evidence="5" key="1">
    <citation type="submission" date="2020-02" db="EMBL/GenBank/DDBJ databases">
        <authorList>
            <person name="Meier V. D."/>
        </authorList>
    </citation>
    <scope>NUCLEOTIDE SEQUENCE</scope>
    <source>
        <strain evidence="5">AVDCRST_MAG80</strain>
    </source>
</reference>
<dbReference type="Pfam" id="PF05853">
    <property type="entry name" value="BKACE"/>
    <property type="match status" value="1"/>
</dbReference>
<dbReference type="Gene3D" id="3.20.20.70">
    <property type="entry name" value="Aldolase class I"/>
    <property type="match status" value="1"/>
</dbReference>
<evidence type="ECO:0000313" key="5">
    <source>
        <dbReference type="EMBL" id="CAA9451946.1"/>
    </source>
</evidence>
<dbReference type="InterPro" id="IPR008567">
    <property type="entry name" value="BKACE"/>
</dbReference>
<accession>A0A6J4QTX6</accession>
<dbReference type="PANTHER" id="PTHR37418:SF2">
    <property type="entry name" value="3-KETO-5-AMINOHEXANOATE CLEAVAGE ENZYME"/>
    <property type="match status" value="1"/>
</dbReference>
<evidence type="ECO:0000256" key="2">
    <source>
        <dbReference type="ARBA" id="ARBA00022679"/>
    </source>
</evidence>
<evidence type="ECO:0008006" key="6">
    <source>
        <dbReference type="Google" id="ProtNLM"/>
    </source>
</evidence>
<proteinExistence type="predicted"/>
<dbReference type="AlphaFoldDB" id="A0A6J4QTX6"/>
<dbReference type="GO" id="GO:0046872">
    <property type="term" value="F:metal ion binding"/>
    <property type="evidence" value="ECO:0007669"/>
    <property type="project" value="UniProtKB-KW"/>
</dbReference>
<comment type="cofactor">
    <cofactor evidence="1">
        <name>Zn(2+)</name>
        <dbReference type="ChEBI" id="CHEBI:29105"/>
    </cofactor>
</comment>
<dbReference type="PANTHER" id="PTHR37418">
    <property type="entry name" value="3-KETO-5-AMINOHEXANOATE CLEAVAGE ENZYME-RELATED"/>
    <property type="match status" value="1"/>
</dbReference>
<evidence type="ECO:0000256" key="1">
    <source>
        <dbReference type="ARBA" id="ARBA00001947"/>
    </source>
</evidence>
<protein>
    <recommendedName>
        <fullName evidence="6">3-keto-5-aminohexanoate cleavage enzyme</fullName>
    </recommendedName>
</protein>
<dbReference type="GO" id="GO:0043720">
    <property type="term" value="F:3-keto-5-aminohexanoate cleavage activity"/>
    <property type="evidence" value="ECO:0007669"/>
    <property type="project" value="InterPro"/>
</dbReference>
<dbReference type="InterPro" id="IPR013785">
    <property type="entry name" value="Aldolase_TIM"/>
</dbReference>
<evidence type="ECO:0000256" key="4">
    <source>
        <dbReference type="ARBA" id="ARBA00022833"/>
    </source>
</evidence>